<dbReference type="EMBL" id="OP765507">
    <property type="protein sequence ID" value="UZT28954.1"/>
    <property type="molecule type" value="Genomic_DNA"/>
</dbReference>
<accession>A0A9E8G410</accession>
<evidence type="ECO:0000313" key="1">
    <source>
        <dbReference type="EMBL" id="UZT28954.1"/>
    </source>
</evidence>
<sequence length="106" mass="11872">MLYFLKKYIYIKISKPVRRNNSKIITRNQGGGDKKQGLAPLASQFFISQANNVQYRTESGDGRNRDLVICVNQLGGIGKGRSQFRANADGKRGTGCEDNLEIFSRN</sequence>
<reference evidence="1" key="1">
    <citation type="submission" date="2022-10" db="EMBL/GenBank/DDBJ databases">
        <title>Genomics discovery of giant fungal viruses from subsurface oceanic crustal fluids.</title>
        <authorList>
            <person name="Bhattacharjee A.S."/>
            <person name="Schulz F."/>
            <person name="Woyke T."/>
            <person name="Orcutt B.N."/>
            <person name="Matinez Martinez J."/>
        </authorList>
    </citation>
    <scope>NUCLEOTIDE SEQUENCE</scope>
    <source>
        <strain evidence="1">VSAG1.JdFR</strain>
        <strain evidence="2">VSAG8.JdFR</strain>
    </source>
</reference>
<protein>
    <submittedName>
        <fullName evidence="1">Uncharacterized protein</fullName>
    </submittedName>
</protein>
<proteinExistence type="predicted"/>
<organism evidence="1">
    <name type="scientific">Nucleocytoviricota sp</name>
    <dbReference type="NCBI Taxonomy" id="2809609"/>
    <lineage>
        <taxon>Viruses</taxon>
        <taxon>Varidnaviria</taxon>
        <taxon>Bamfordvirae</taxon>
        <taxon>Nucleocytoviricota</taxon>
    </lineage>
</organism>
<evidence type="ECO:0000313" key="2">
    <source>
        <dbReference type="EMBL" id="UZT29098.1"/>
    </source>
</evidence>
<dbReference type="EMBL" id="OP765584">
    <property type="protein sequence ID" value="UZT29098.1"/>
    <property type="molecule type" value="Genomic_DNA"/>
</dbReference>
<name>A0A9E8G410_9VIRU</name>